<dbReference type="AlphaFoldDB" id="A0A645EBE0"/>
<proteinExistence type="predicted"/>
<protein>
    <submittedName>
        <fullName evidence="2">Uncharacterized protein</fullName>
    </submittedName>
</protein>
<reference evidence="2" key="1">
    <citation type="submission" date="2019-08" db="EMBL/GenBank/DDBJ databases">
        <authorList>
            <person name="Kucharzyk K."/>
            <person name="Murdoch R.W."/>
            <person name="Higgins S."/>
            <person name="Loffler F."/>
        </authorList>
    </citation>
    <scope>NUCLEOTIDE SEQUENCE</scope>
</reference>
<accession>A0A645EBE0</accession>
<sequence length="105" mass="11064">MRPPGVVVRVDARSPGGHLPRPVGEGGHRDAGANPERTGEAVRQPTLRARPLTGHEVLVEHVGRVLGQALGQGVGQHFGVRRQVDGGVAGRQGVRHDGHHPRGGR</sequence>
<feature type="region of interest" description="Disordered" evidence="1">
    <location>
        <begin position="1"/>
        <end position="42"/>
    </location>
</feature>
<dbReference type="EMBL" id="VSSQ01044791">
    <property type="protein sequence ID" value="MPM98651.1"/>
    <property type="molecule type" value="Genomic_DNA"/>
</dbReference>
<feature type="region of interest" description="Disordered" evidence="1">
    <location>
        <begin position="84"/>
        <end position="105"/>
    </location>
</feature>
<evidence type="ECO:0000313" key="2">
    <source>
        <dbReference type="EMBL" id="MPM98651.1"/>
    </source>
</evidence>
<organism evidence="2">
    <name type="scientific">bioreactor metagenome</name>
    <dbReference type="NCBI Taxonomy" id="1076179"/>
    <lineage>
        <taxon>unclassified sequences</taxon>
        <taxon>metagenomes</taxon>
        <taxon>ecological metagenomes</taxon>
    </lineage>
</organism>
<evidence type="ECO:0000256" key="1">
    <source>
        <dbReference type="SAM" id="MobiDB-lite"/>
    </source>
</evidence>
<comment type="caution">
    <text evidence="2">The sequence shown here is derived from an EMBL/GenBank/DDBJ whole genome shotgun (WGS) entry which is preliminary data.</text>
</comment>
<gene>
    <name evidence="2" type="ORF">SDC9_145839</name>
</gene>
<name>A0A645EBE0_9ZZZZ</name>